<dbReference type="PANTHER" id="PTHR37783">
    <property type="entry name" value="MEMBRANE PROTEIN, PUTATIVE (AFU_ORTHOLOGUE AFUA_1G04315)-RELATED"/>
    <property type="match status" value="1"/>
</dbReference>
<organism evidence="2 3">
    <name type="scientific">Aulographum hederae CBS 113979</name>
    <dbReference type="NCBI Taxonomy" id="1176131"/>
    <lineage>
        <taxon>Eukaryota</taxon>
        <taxon>Fungi</taxon>
        <taxon>Dikarya</taxon>
        <taxon>Ascomycota</taxon>
        <taxon>Pezizomycotina</taxon>
        <taxon>Dothideomycetes</taxon>
        <taxon>Pleosporomycetidae</taxon>
        <taxon>Aulographales</taxon>
        <taxon>Aulographaceae</taxon>
    </lineage>
</organism>
<evidence type="ECO:0000313" key="3">
    <source>
        <dbReference type="Proteomes" id="UP000800041"/>
    </source>
</evidence>
<reference evidence="2" key="1">
    <citation type="journal article" date="2020" name="Stud. Mycol.">
        <title>101 Dothideomycetes genomes: a test case for predicting lifestyles and emergence of pathogens.</title>
        <authorList>
            <person name="Haridas S."/>
            <person name="Albert R."/>
            <person name="Binder M."/>
            <person name="Bloem J."/>
            <person name="Labutti K."/>
            <person name="Salamov A."/>
            <person name="Andreopoulos B."/>
            <person name="Baker S."/>
            <person name="Barry K."/>
            <person name="Bills G."/>
            <person name="Bluhm B."/>
            <person name="Cannon C."/>
            <person name="Castanera R."/>
            <person name="Culley D."/>
            <person name="Daum C."/>
            <person name="Ezra D."/>
            <person name="Gonzalez J."/>
            <person name="Henrissat B."/>
            <person name="Kuo A."/>
            <person name="Liang C."/>
            <person name="Lipzen A."/>
            <person name="Lutzoni F."/>
            <person name="Magnuson J."/>
            <person name="Mondo S."/>
            <person name="Nolan M."/>
            <person name="Ohm R."/>
            <person name="Pangilinan J."/>
            <person name="Park H.-J."/>
            <person name="Ramirez L."/>
            <person name="Alfaro M."/>
            <person name="Sun H."/>
            <person name="Tritt A."/>
            <person name="Yoshinaga Y."/>
            <person name="Zwiers L.-H."/>
            <person name="Turgeon B."/>
            <person name="Goodwin S."/>
            <person name="Spatafora J."/>
            <person name="Crous P."/>
            <person name="Grigoriev I."/>
        </authorList>
    </citation>
    <scope>NUCLEOTIDE SEQUENCE</scope>
    <source>
        <strain evidence="2">CBS 113979</strain>
    </source>
</reference>
<proteinExistence type="predicted"/>
<dbReference type="Proteomes" id="UP000800041">
    <property type="component" value="Unassembled WGS sequence"/>
</dbReference>
<sequence>MASPDPQEAASKQRIITHMNADHQDSIVRYAEHFCKFTSFGARNAHLTDIALDKMVIEASGRRHIVPFTPPMSSWREARERLVAMDQETLKALSRSDITVKEYLPPKGFGAVVFAACATVFILLPREQTTAPGSLVDRLAPALASYARRFRLHILLPLAFLHSVECLLFVFTRLRKHTVPAMSLLWWKWTLSAFVEGIGSFQRYVGFFRGFHRFVVGVDAYFVQV</sequence>
<feature type="domain" description="DUF2470" evidence="1">
    <location>
        <begin position="12"/>
        <end position="85"/>
    </location>
</feature>
<dbReference type="Pfam" id="PF10615">
    <property type="entry name" value="DUF2470"/>
    <property type="match status" value="1"/>
</dbReference>
<accession>A0A6G1HE99</accession>
<dbReference type="OrthoDB" id="5553410at2759"/>
<dbReference type="Gene3D" id="3.20.180.10">
    <property type="entry name" value="PNP-oxidase-like"/>
    <property type="match status" value="1"/>
</dbReference>
<gene>
    <name evidence="2" type="ORF">K402DRAFT_345956</name>
</gene>
<keyword evidence="3" id="KW-1185">Reference proteome</keyword>
<dbReference type="EMBL" id="ML977139">
    <property type="protein sequence ID" value="KAF1991350.1"/>
    <property type="molecule type" value="Genomic_DNA"/>
</dbReference>
<protein>
    <recommendedName>
        <fullName evidence="1">DUF2470 domain-containing protein</fullName>
    </recommendedName>
</protein>
<evidence type="ECO:0000259" key="1">
    <source>
        <dbReference type="Pfam" id="PF10615"/>
    </source>
</evidence>
<dbReference type="AlphaFoldDB" id="A0A6G1HE99"/>
<dbReference type="InterPro" id="IPR037119">
    <property type="entry name" value="Haem_oxidase_HugZ-like_sf"/>
</dbReference>
<evidence type="ECO:0000313" key="2">
    <source>
        <dbReference type="EMBL" id="KAF1991350.1"/>
    </source>
</evidence>
<name>A0A6G1HE99_9PEZI</name>
<dbReference type="SUPFAM" id="SSF50475">
    <property type="entry name" value="FMN-binding split barrel"/>
    <property type="match status" value="1"/>
</dbReference>
<dbReference type="PANTHER" id="PTHR37783:SF1">
    <property type="entry name" value="MEMBRANE PROTEIN, PUTATIVE (AFU_ORTHOLOGUE AFUA_1G04315)-RELATED"/>
    <property type="match status" value="1"/>
</dbReference>
<dbReference type="InterPro" id="IPR019595">
    <property type="entry name" value="DUF2470"/>
</dbReference>